<reference evidence="1 2" key="1">
    <citation type="submission" date="2018-05" db="EMBL/GenBank/DDBJ databases">
        <title>Pararhodobacter marina sp. nov., isolated from deep-sea water of the Indian Ocean.</title>
        <authorList>
            <person name="Lai Q.Sr."/>
            <person name="Liu X."/>
            <person name="Shao Z."/>
        </authorList>
    </citation>
    <scope>NUCLEOTIDE SEQUENCE [LARGE SCALE GENOMIC DNA]</scope>
    <source>
        <strain evidence="1 2">CIC4N-9</strain>
    </source>
</reference>
<dbReference type="GeneID" id="94367347"/>
<comment type="caution">
    <text evidence="1">The sequence shown here is derived from an EMBL/GenBank/DDBJ whole genome shotgun (WGS) entry which is preliminary data.</text>
</comment>
<dbReference type="OrthoDB" id="8100717at2"/>
<evidence type="ECO:0000313" key="1">
    <source>
        <dbReference type="EMBL" id="PWE26712.1"/>
    </source>
</evidence>
<name>A0A2U2C4C4_9RHOB</name>
<evidence type="ECO:0000313" key="2">
    <source>
        <dbReference type="Proteomes" id="UP000244940"/>
    </source>
</evidence>
<dbReference type="RefSeq" id="WP_109535273.1">
    <property type="nucleotide sequence ID" value="NZ_QEYD01000017.1"/>
</dbReference>
<dbReference type="Proteomes" id="UP000244940">
    <property type="component" value="Unassembled WGS sequence"/>
</dbReference>
<dbReference type="InterPro" id="IPR038713">
    <property type="entry name" value="Terminase_Gp1_N_sf"/>
</dbReference>
<proteinExistence type="predicted"/>
<protein>
    <submittedName>
        <fullName evidence="1">Terminase small subunit</fullName>
    </submittedName>
</protein>
<gene>
    <name evidence="1" type="ORF">C4N9_20850</name>
</gene>
<dbReference type="InterPro" id="IPR005335">
    <property type="entry name" value="Terminase_ssu"/>
</dbReference>
<organism evidence="1 2">
    <name type="scientific">Pararhodobacter marinus</name>
    <dbReference type="NCBI Taxonomy" id="2184063"/>
    <lineage>
        <taxon>Bacteria</taxon>
        <taxon>Pseudomonadati</taxon>
        <taxon>Pseudomonadota</taxon>
        <taxon>Alphaproteobacteria</taxon>
        <taxon>Rhodobacterales</taxon>
        <taxon>Paracoccaceae</taxon>
        <taxon>Pararhodobacter</taxon>
    </lineage>
</organism>
<dbReference type="EMBL" id="QEYD01000017">
    <property type="protein sequence ID" value="PWE26712.1"/>
    <property type="molecule type" value="Genomic_DNA"/>
</dbReference>
<accession>A0A2U2C4C4</accession>
<dbReference type="Pfam" id="PF03592">
    <property type="entry name" value="Terminase_2"/>
    <property type="match status" value="1"/>
</dbReference>
<dbReference type="Gene3D" id="1.10.10.1400">
    <property type="entry name" value="Terminase, small subunit, N-terminal DNA-binding domain, HTH motif"/>
    <property type="match status" value="1"/>
</dbReference>
<dbReference type="GO" id="GO:0051276">
    <property type="term" value="P:chromosome organization"/>
    <property type="evidence" value="ECO:0007669"/>
    <property type="project" value="InterPro"/>
</dbReference>
<dbReference type="AlphaFoldDB" id="A0A2U2C4C4"/>
<keyword evidence="2" id="KW-1185">Reference proteome</keyword>
<sequence length="167" mass="18407">MADPAKGPGGKLTPKQEAFALAFFETGNAAEAYRRAYDVSENARDHWIYVEAGQLLDHPEVTLRLQELREHAERHAIYTRQKAMEELEEARETARVNAQAAAMVSATSAKIKLLGLDKPARLEVTSPDGSMSPKPAVLLANLSDEELAQLERLTDKARHSEGVGEKE</sequence>